<evidence type="ECO:0000313" key="2">
    <source>
        <dbReference type="EMBL" id="AKA72849.1"/>
    </source>
</evidence>
<dbReference type="InterPro" id="IPR036105">
    <property type="entry name" value="DiNase_FeMo-co_biosyn_sf"/>
</dbReference>
<reference evidence="13" key="3">
    <citation type="submission" date="2016-04" db="EMBL/GenBank/DDBJ databases">
        <authorList>
            <person name="Evans L.H."/>
            <person name="Alamgir A."/>
            <person name="Owens N."/>
            <person name="Weber N.D."/>
            <person name="Virtaneva K."/>
            <person name="Barbian K."/>
            <person name="Babar A."/>
            <person name="Rosenke K."/>
        </authorList>
    </citation>
    <scope>NUCLEOTIDE SEQUENCE</scope>
    <source>
        <strain evidence="13">P1</strain>
    </source>
</reference>
<evidence type="ECO:0000313" key="21">
    <source>
        <dbReference type="Proteomes" id="UP000273443"/>
    </source>
</evidence>
<evidence type="ECO:0000313" key="22">
    <source>
        <dbReference type="Proteomes" id="UP000275843"/>
    </source>
</evidence>
<dbReference type="Proteomes" id="UP000033106">
    <property type="component" value="Chromosome"/>
</dbReference>
<dbReference type="Proteomes" id="UP000033057">
    <property type="component" value="Chromosome"/>
</dbReference>
<dbReference type="SUPFAM" id="SSF53146">
    <property type="entry name" value="Nitrogenase accessory factor-like"/>
    <property type="match status" value="1"/>
</dbReference>
<dbReference type="OMA" id="QFLCPGS"/>
<reference evidence="17" key="2">
    <citation type="submission" date="2016-04" db="EMBL/GenBank/DDBJ databases">
        <authorList>
            <person name="Shah S.A."/>
            <person name="Garrett R.A."/>
        </authorList>
    </citation>
    <scope>NUCLEOTIDE SEQUENCE [LARGE SCALE GENOMIC DNA]</scope>
    <source>
        <strain evidence="17">ATCC 35091 / DSM 1616 / JCM 8930 / NBRC 15331 / P1</strain>
    </source>
</reference>
<evidence type="ECO:0000313" key="6">
    <source>
        <dbReference type="EMBL" id="AZF69979.1"/>
    </source>
</evidence>
<dbReference type="EMBL" id="CP033235">
    <property type="protein sequence ID" value="AZF67359.1"/>
    <property type="molecule type" value="Genomic_DNA"/>
</dbReference>
<evidence type="ECO:0000313" key="3">
    <source>
        <dbReference type="EMBL" id="AKA75547.1"/>
    </source>
</evidence>
<evidence type="ECO:0000313" key="5">
    <source>
        <dbReference type="EMBL" id="AZF67359.1"/>
    </source>
</evidence>
<dbReference type="GeneID" id="44128363"/>
<dbReference type="GeneID" id="1452673"/>
<dbReference type="Proteomes" id="UP000594632">
    <property type="component" value="Chromosome"/>
</dbReference>
<evidence type="ECO:0000313" key="10">
    <source>
        <dbReference type="EMBL" id="AZF80436.1"/>
    </source>
</evidence>
<sequence>MRIALTYDKSQELKPLDQAEIIGIIDEEKREVEQYENPGIGSKEATMSVILDLNADAIVVGPKFLCPGSYMMSYGRLRYIPTKYGNLKDVLEHLEEIKKNMKEELEEEMYAEEMEEF</sequence>
<dbReference type="OrthoDB" id="55683at2157"/>
<reference evidence="18 19" key="4">
    <citation type="journal article" date="2018" name="Proc. Natl. Acad. Sci. U.S.A.">
        <title>Nonmutational mechanism of inheritance in the Archaeon Sulfolobus solfataricus.</title>
        <authorList>
            <person name="Payne S."/>
            <person name="McCarthy S."/>
            <person name="Johnson T."/>
            <person name="North E."/>
            <person name="Blum P."/>
        </authorList>
    </citation>
    <scope>NUCLEOTIDE SEQUENCE [LARGE SCALE GENOMIC DNA]</scope>
    <source>
        <strain evidence="6 18">SARC-H</strain>
        <strain evidence="7 22">SARC-I</strain>
        <strain evidence="9 23">SARC-N</strain>
        <strain evidence="10 24">SARC-O</strain>
        <strain evidence="11 19">SUL120</strain>
        <strain evidence="5 20">SULG</strain>
        <strain evidence="8 21">SULM</strain>
    </source>
</reference>
<protein>
    <recommendedName>
        <fullName evidence="26">Dinitrogenase iron-molybdenum cofactor biosynthesis protein</fullName>
    </recommendedName>
</protein>
<organism evidence="2 15">
    <name type="scientific">Saccharolobus solfataricus</name>
    <name type="common">Sulfolobus solfataricus</name>
    <dbReference type="NCBI Taxonomy" id="2287"/>
    <lineage>
        <taxon>Archaea</taxon>
        <taxon>Thermoproteota</taxon>
        <taxon>Thermoprotei</taxon>
        <taxon>Sulfolobales</taxon>
        <taxon>Sulfolobaceae</taxon>
        <taxon>Saccharolobus</taxon>
    </lineage>
</organism>
<proteinExistence type="predicted"/>
<dbReference type="EMBL" id="CP050869">
    <property type="protein sequence ID" value="QPG49846.1"/>
    <property type="molecule type" value="Genomic_DNA"/>
</dbReference>
<dbReference type="Proteomes" id="UP000273194">
    <property type="component" value="Chromosome"/>
</dbReference>
<gene>
    <name evidence="12" type="ORF">HFC64_08505</name>
    <name evidence="13" type="ORF">SSOP1_2760</name>
    <name evidence="4" type="ORF">SULA_0437</name>
    <name evidence="2" type="ORF">SULB_0439</name>
    <name evidence="3" type="ORF">SULC_0437</name>
    <name evidence="5" type="ORF">SULG_02230</name>
    <name evidence="6" type="ORF">SULH_02230</name>
    <name evidence="7" type="ORF">SULI_02230</name>
    <name evidence="8" type="ORF">SULM_02230</name>
    <name evidence="9" type="ORF">SULN_02230</name>
    <name evidence="10" type="ORF">SULO_02240</name>
    <name evidence="11" type="ORF">SULZ_02240</name>
</gene>
<evidence type="ECO:0000256" key="1">
    <source>
        <dbReference type="SAM" id="Coils"/>
    </source>
</evidence>
<evidence type="ECO:0000313" key="17">
    <source>
        <dbReference type="Proteomes" id="UP000076770"/>
    </source>
</evidence>
<evidence type="ECO:0000313" key="25">
    <source>
        <dbReference type="Proteomes" id="UP000594632"/>
    </source>
</evidence>
<reference evidence="2" key="5">
    <citation type="submission" date="2018-10" db="EMBL/GenBank/DDBJ databases">
        <authorList>
            <person name="McCarthy S."/>
            <person name="Gradnigo J."/>
            <person name="Johnson T."/>
            <person name="Payne S."/>
            <person name="Lipzen A."/>
            <person name="Schackwitz W."/>
            <person name="Martin J."/>
            <person name="Moriyama E."/>
            <person name="Blum P."/>
        </authorList>
    </citation>
    <scope>NUCLEOTIDE SEQUENCE</scope>
    <source>
        <strain evidence="2">SARC-B</strain>
        <strain evidence="3">SARC-C</strain>
        <strain evidence="4">SULA</strain>
    </source>
</reference>
<evidence type="ECO:0008006" key="26">
    <source>
        <dbReference type="Google" id="ProtNLM"/>
    </source>
</evidence>
<evidence type="ECO:0000313" key="13">
    <source>
        <dbReference type="EMBL" id="SAI86314.1"/>
    </source>
</evidence>
<evidence type="ECO:0000313" key="24">
    <source>
        <dbReference type="Proteomes" id="UP000282269"/>
    </source>
</evidence>
<dbReference type="Proteomes" id="UP000275843">
    <property type="component" value="Chromosome"/>
</dbReference>
<dbReference type="EMBL" id="CP033236">
    <property type="protein sequence ID" value="AZF69979.1"/>
    <property type="molecule type" value="Genomic_DNA"/>
</dbReference>
<dbReference type="EMBL" id="CP033237">
    <property type="protein sequence ID" value="AZF72599.1"/>
    <property type="molecule type" value="Genomic_DNA"/>
</dbReference>
<dbReference type="Proteomes" id="UP000278715">
    <property type="component" value="Chromosome"/>
</dbReference>
<evidence type="ECO:0000313" key="11">
    <source>
        <dbReference type="EMBL" id="AZF83043.1"/>
    </source>
</evidence>
<dbReference type="KEGG" id="ssoa:SULA_0437"/>
<keyword evidence="1" id="KW-0175">Coiled coil</keyword>
<dbReference type="EMBL" id="CP011057">
    <property type="protein sequence ID" value="AKA78241.1"/>
    <property type="molecule type" value="Genomic_DNA"/>
</dbReference>
<name>A0A0E3K6M0_SACSO</name>
<dbReference type="EMBL" id="CP033239">
    <property type="protein sequence ID" value="AZF77829.1"/>
    <property type="molecule type" value="Genomic_DNA"/>
</dbReference>
<dbReference type="PATRIC" id="fig|2287.6.peg.452"/>
<evidence type="ECO:0000313" key="20">
    <source>
        <dbReference type="Proteomes" id="UP000273194"/>
    </source>
</evidence>
<dbReference type="EMBL" id="CP033241">
    <property type="protein sequence ID" value="AZF83043.1"/>
    <property type="molecule type" value="Genomic_DNA"/>
</dbReference>
<evidence type="ECO:0000313" key="14">
    <source>
        <dbReference type="Proteomes" id="UP000033057"/>
    </source>
</evidence>
<evidence type="ECO:0000313" key="23">
    <source>
        <dbReference type="Proteomes" id="UP000278715"/>
    </source>
</evidence>
<dbReference type="EMBL" id="CP011056">
    <property type="protein sequence ID" value="AKA75547.1"/>
    <property type="molecule type" value="Genomic_DNA"/>
</dbReference>
<evidence type="ECO:0000313" key="19">
    <source>
        <dbReference type="Proteomes" id="UP000269431"/>
    </source>
</evidence>
<feature type="coiled-coil region" evidence="1">
    <location>
        <begin position="84"/>
        <end position="114"/>
    </location>
</feature>
<evidence type="ECO:0000313" key="15">
    <source>
        <dbReference type="Proteomes" id="UP000033085"/>
    </source>
</evidence>
<evidence type="ECO:0000313" key="18">
    <source>
        <dbReference type="Proteomes" id="UP000267993"/>
    </source>
</evidence>
<dbReference type="RefSeq" id="WP_009988537.1">
    <property type="nucleotide sequence ID" value="NZ_CP011055.2"/>
</dbReference>
<dbReference type="KEGG" id="ssof:SULC_0437"/>
<reference evidence="12 25" key="6">
    <citation type="journal article" date="2020" name="Nat. Commun.">
        <title>The structures of two archaeal type IV pili illuminate evolutionary relationships.</title>
        <authorList>
            <person name="Wang F."/>
            <person name="Baquero D.P."/>
            <person name="Su Z."/>
            <person name="Beltran L.C."/>
            <person name="Prangishvili D."/>
            <person name="Krupovic M."/>
            <person name="Egelman E.H."/>
        </authorList>
    </citation>
    <scope>NUCLEOTIDE SEQUENCE [LARGE SCALE GENOMIC DNA]</scope>
    <source>
        <strain evidence="12 25">POZ149</strain>
    </source>
</reference>
<evidence type="ECO:0000313" key="12">
    <source>
        <dbReference type="EMBL" id="QPG49846.1"/>
    </source>
</evidence>
<reference evidence="14 15" key="1">
    <citation type="journal article" date="2015" name="Genome Announc.">
        <title>Complete Genome Sequence of Sulfolobus solfataricus Strain 98/2 and Evolved Derivatives.</title>
        <authorList>
            <person name="McCarthy S."/>
            <person name="Gradnigo J."/>
            <person name="Johnson T."/>
            <person name="Payne S."/>
            <person name="Lipzen A."/>
            <person name="Martin J."/>
            <person name="Schackwitz W."/>
            <person name="Moriyama E."/>
            <person name="Blum P."/>
        </authorList>
    </citation>
    <scope>NUCLEOTIDE SEQUENCE [LARGE SCALE GENOMIC DNA]</scope>
    <source>
        <strain evidence="14">98/2 SULC</strain>
        <strain evidence="2">SARC-B</strain>
        <strain evidence="3">SARC-C</strain>
        <strain evidence="4 16">SULA</strain>
        <strain evidence="15">SULB</strain>
    </source>
</reference>
<dbReference type="EMBL" id="CP033238">
    <property type="protein sequence ID" value="AZF75220.1"/>
    <property type="molecule type" value="Genomic_DNA"/>
</dbReference>
<dbReference type="Proteomes" id="UP000269431">
    <property type="component" value="Chromosome"/>
</dbReference>
<dbReference type="AlphaFoldDB" id="A0A0E3K6M0"/>
<evidence type="ECO:0000313" key="8">
    <source>
        <dbReference type="EMBL" id="AZF75220.1"/>
    </source>
</evidence>
<dbReference type="Proteomes" id="UP000282269">
    <property type="component" value="Chromosome"/>
</dbReference>
<evidence type="ECO:0000313" key="16">
    <source>
        <dbReference type="Proteomes" id="UP000033106"/>
    </source>
</evidence>
<accession>A0A0E3K6M0</accession>
<dbReference type="KEGG" id="ssol:SULB_0439"/>
<evidence type="ECO:0000313" key="7">
    <source>
        <dbReference type="EMBL" id="AZF72599.1"/>
    </source>
</evidence>
<dbReference type="EMBL" id="LT549890">
    <property type="protein sequence ID" value="SAI86314.1"/>
    <property type="molecule type" value="Genomic_DNA"/>
</dbReference>
<evidence type="ECO:0000313" key="9">
    <source>
        <dbReference type="EMBL" id="AZF77829.1"/>
    </source>
</evidence>
<dbReference type="Proteomes" id="UP000267993">
    <property type="component" value="Chromosome"/>
</dbReference>
<dbReference type="Proteomes" id="UP000033085">
    <property type="component" value="Chromosome"/>
</dbReference>
<dbReference type="Proteomes" id="UP000273443">
    <property type="component" value="Chromosome"/>
</dbReference>
<dbReference type="Proteomes" id="UP000076770">
    <property type="component" value="Chromosome i"/>
</dbReference>
<dbReference type="EMBL" id="CP011055">
    <property type="protein sequence ID" value="AKA72849.1"/>
    <property type="molecule type" value="Genomic_DNA"/>
</dbReference>
<evidence type="ECO:0000313" key="4">
    <source>
        <dbReference type="EMBL" id="AKA78241.1"/>
    </source>
</evidence>
<dbReference type="EMBL" id="CP033240">
    <property type="protein sequence ID" value="AZF80436.1"/>
    <property type="molecule type" value="Genomic_DNA"/>
</dbReference>